<dbReference type="OrthoDB" id="9799092at2"/>
<dbReference type="EMBL" id="CDGG01000001">
    <property type="protein sequence ID" value="CEI81728.1"/>
    <property type="molecule type" value="Genomic_DNA"/>
</dbReference>
<dbReference type="STRING" id="545501.BN997_01572"/>
<dbReference type="InterPro" id="IPR027417">
    <property type="entry name" value="P-loop_NTPase"/>
</dbReference>
<name>A0A0A1MF61_9BACI</name>
<protein>
    <submittedName>
        <fullName evidence="1">Tunicamycin resistance protein</fullName>
    </submittedName>
</protein>
<dbReference type="SUPFAM" id="SSF52540">
    <property type="entry name" value="P-loop containing nucleoside triphosphate hydrolases"/>
    <property type="match status" value="1"/>
</dbReference>
<evidence type="ECO:0000313" key="2">
    <source>
        <dbReference type="Proteomes" id="UP000040453"/>
    </source>
</evidence>
<keyword evidence="2" id="KW-1185">Reference proteome</keyword>
<accession>A0A0A1MF61</accession>
<dbReference type="AlphaFoldDB" id="A0A0A1MF61"/>
<proteinExistence type="predicted"/>
<evidence type="ECO:0000313" key="1">
    <source>
        <dbReference type="EMBL" id="CEI81728.1"/>
    </source>
</evidence>
<dbReference type="Proteomes" id="UP000040453">
    <property type="component" value="Unassembled WGS sequence"/>
</dbReference>
<reference evidence="1 2" key="1">
    <citation type="submission" date="2014-11" db="EMBL/GenBank/DDBJ databases">
        <authorList>
            <person name="Urmite Genomes Urmite Genomes"/>
        </authorList>
    </citation>
    <scope>NUCLEOTIDE SEQUENCE [LARGE SCALE GENOMIC DNA]</scope>
    <source>
        <strain evidence="1 2">Oc5</strain>
    </source>
</reference>
<dbReference type="Pfam" id="PF13238">
    <property type="entry name" value="AAA_18"/>
    <property type="match status" value="1"/>
</dbReference>
<sequence>MTKIIWINGAFGAGKTQTAYELHRRLENSFVYDPENIGFFLNQNLPDTLRKNDFQDYEMWREFNCKIIKYIAENDKEPIIIPMTITDKLYFKEITGSLESEEIQLYPFVLSASKEVIERRLKKRLERKNSWSFRQMDRCITRLADDAFGEKIQTDHLSIDGVVEILAAKANLVLQEDNRSNLKKRLDRITTQIKHIR</sequence>
<gene>
    <name evidence="1" type="primary">tmrB</name>
    <name evidence="1" type="ORF">BN997_01572</name>
</gene>
<dbReference type="RefSeq" id="WP_042531065.1">
    <property type="nucleotide sequence ID" value="NZ_CDGG01000001.1"/>
</dbReference>
<organism evidence="1 2">
    <name type="scientific">Oceanobacillus oncorhynchi</name>
    <dbReference type="NCBI Taxonomy" id="545501"/>
    <lineage>
        <taxon>Bacteria</taxon>
        <taxon>Bacillati</taxon>
        <taxon>Bacillota</taxon>
        <taxon>Bacilli</taxon>
        <taxon>Bacillales</taxon>
        <taxon>Bacillaceae</taxon>
        <taxon>Oceanobacillus</taxon>
    </lineage>
</organism>
<dbReference type="Gene3D" id="3.40.50.300">
    <property type="entry name" value="P-loop containing nucleotide triphosphate hydrolases"/>
    <property type="match status" value="1"/>
</dbReference>